<dbReference type="SMART" id="SM00342">
    <property type="entry name" value="HTH_ARAC"/>
    <property type="match status" value="1"/>
</dbReference>
<dbReference type="Gene3D" id="1.10.10.60">
    <property type="entry name" value="Homeodomain-like"/>
    <property type="match status" value="1"/>
</dbReference>
<proteinExistence type="predicted"/>
<protein>
    <submittedName>
        <fullName evidence="5">Helix-turn-helix domain-containing protein</fullName>
    </submittedName>
</protein>
<dbReference type="PROSITE" id="PS01124">
    <property type="entry name" value="HTH_ARAC_FAMILY_2"/>
    <property type="match status" value="1"/>
</dbReference>
<organism evidence="5 6">
    <name type="scientific">Streptomyces niveiscabiei</name>
    <dbReference type="NCBI Taxonomy" id="164115"/>
    <lineage>
        <taxon>Bacteria</taxon>
        <taxon>Bacillati</taxon>
        <taxon>Actinomycetota</taxon>
        <taxon>Actinomycetes</taxon>
        <taxon>Kitasatosporales</taxon>
        <taxon>Streptomycetaceae</taxon>
        <taxon>Streptomyces</taxon>
    </lineage>
</organism>
<evidence type="ECO:0000256" key="2">
    <source>
        <dbReference type="ARBA" id="ARBA00023125"/>
    </source>
</evidence>
<name>A0ABW9HSF8_9ACTN</name>
<keyword evidence="2" id="KW-0238">DNA-binding</keyword>
<dbReference type="PANTHER" id="PTHR46796">
    <property type="entry name" value="HTH-TYPE TRANSCRIPTIONAL ACTIVATOR RHAS-RELATED"/>
    <property type="match status" value="1"/>
</dbReference>
<comment type="caution">
    <text evidence="5">The sequence shown here is derived from an EMBL/GenBank/DDBJ whole genome shotgun (WGS) entry which is preliminary data.</text>
</comment>
<accession>A0ABW9HSF8</accession>
<gene>
    <name evidence="5" type="ORF">ACKI18_17915</name>
</gene>
<keyword evidence="3" id="KW-0804">Transcription</keyword>
<dbReference type="EMBL" id="JBJVNI010000009">
    <property type="protein sequence ID" value="MFM9610576.1"/>
    <property type="molecule type" value="Genomic_DNA"/>
</dbReference>
<dbReference type="InterPro" id="IPR018060">
    <property type="entry name" value="HTH_AraC"/>
</dbReference>
<dbReference type="Proteomes" id="UP001631957">
    <property type="component" value="Unassembled WGS sequence"/>
</dbReference>
<dbReference type="PANTHER" id="PTHR46796:SF6">
    <property type="entry name" value="ARAC SUBFAMILY"/>
    <property type="match status" value="1"/>
</dbReference>
<dbReference type="InterPro" id="IPR035418">
    <property type="entry name" value="AraC-bd_2"/>
</dbReference>
<dbReference type="Pfam" id="PF12833">
    <property type="entry name" value="HTH_18"/>
    <property type="match status" value="1"/>
</dbReference>
<keyword evidence="6" id="KW-1185">Reference proteome</keyword>
<dbReference type="Pfam" id="PF14525">
    <property type="entry name" value="AraC_binding_2"/>
    <property type="match status" value="1"/>
</dbReference>
<evidence type="ECO:0000259" key="4">
    <source>
        <dbReference type="PROSITE" id="PS01124"/>
    </source>
</evidence>
<evidence type="ECO:0000256" key="3">
    <source>
        <dbReference type="ARBA" id="ARBA00023163"/>
    </source>
</evidence>
<keyword evidence="1" id="KW-0805">Transcription regulation</keyword>
<evidence type="ECO:0000313" key="6">
    <source>
        <dbReference type="Proteomes" id="UP001631957"/>
    </source>
</evidence>
<sequence length="302" mass="32903">MTDNEDRAESFEAAASSLFAPLRVTDPAPVFHATFEHTAIGPASVVRIEATGATVIRDGRTMTSADREWMHLTLLHGGRLGVGQDGRSDALAPGEFFVLDNTRPYRIIGDGPTDMTVLCVPRASLGRHVDAIGRRTALAVSARTGIGALLGHALSPDALPGRAEPRAHLADAITALLLAEFADTAPERAPVASALADRIRVYALAHLDDPHLTAERVARRHHLSVRYLHSLFKGADLTFTAWIRHERLLRIRRDLLDPALTDRSTAAIAARWGVLDTKHLGRALKREFGETVADLRRTRRAT</sequence>
<dbReference type="InterPro" id="IPR050204">
    <property type="entry name" value="AraC_XylS_family_regulators"/>
</dbReference>
<feature type="domain" description="HTH araC/xylS-type" evidence="4">
    <location>
        <begin position="197"/>
        <end position="298"/>
    </location>
</feature>
<reference evidence="5 6" key="1">
    <citation type="submission" date="2024-12" db="EMBL/GenBank/DDBJ databases">
        <title>Forecasting of Potato common scab and diversities of Pathogenic streptomyces spp. in china.</title>
        <authorList>
            <person name="Handique U."/>
            <person name="Wu J."/>
        </authorList>
    </citation>
    <scope>NUCLEOTIDE SEQUENCE [LARGE SCALE GENOMIC DNA]</scope>
    <source>
        <strain evidence="5 6">ZRIMU1530</strain>
    </source>
</reference>
<evidence type="ECO:0000256" key="1">
    <source>
        <dbReference type="ARBA" id="ARBA00023015"/>
    </source>
</evidence>
<dbReference type="RefSeq" id="WP_055724763.1">
    <property type="nucleotide sequence ID" value="NZ_JBJVNI010000009.1"/>
</dbReference>
<evidence type="ECO:0000313" key="5">
    <source>
        <dbReference type="EMBL" id="MFM9610576.1"/>
    </source>
</evidence>